<accession>A0A1L3J3R6</accession>
<dbReference type="OrthoDB" id="9807797at2"/>
<dbReference type="PROSITE" id="PS51257">
    <property type="entry name" value="PROKAR_LIPOPROTEIN"/>
    <property type="match status" value="1"/>
</dbReference>
<dbReference type="GO" id="GO:0003755">
    <property type="term" value="F:peptidyl-prolyl cis-trans isomerase activity"/>
    <property type="evidence" value="ECO:0007669"/>
    <property type="project" value="UniProtKB-UniRule"/>
</dbReference>
<evidence type="ECO:0000256" key="1">
    <source>
        <dbReference type="ARBA" id="ARBA00023110"/>
    </source>
</evidence>
<comment type="catalytic activity">
    <reaction evidence="3">
        <text>[protein]-peptidylproline (omega=180) = [protein]-peptidylproline (omega=0)</text>
        <dbReference type="Rhea" id="RHEA:16237"/>
        <dbReference type="Rhea" id="RHEA-COMP:10747"/>
        <dbReference type="Rhea" id="RHEA-COMP:10748"/>
        <dbReference type="ChEBI" id="CHEBI:83833"/>
        <dbReference type="ChEBI" id="CHEBI:83834"/>
        <dbReference type="EC" id="5.2.1.8"/>
    </reaction>
</comment>
<dbReference type="RefSeq" id="WP_072552430.1">
    <property type="nucleotide sequence ID" value="NZ_CP018153.1"/>
</dbReference>
<evidence type="ECO:0000313" key="7">
    <source>
        <dbReference type="Proteomes" id="UP000182510"/>
    </source>
</evidence>
<dbReference type="CDD" id="cd00317">
    <property type="entry name" value="cyclophilin"/>
    <property type="match status" value="1"/>
</dbReference>
<comment type="function">
    <text evidence="3">PPIases accelerate the folding of proteins. It catalyzes the cis-trans isomerization of proline imidic peptide bonds in oligopeptides.</text>
</comment>
<evidence type="ECO:0000256" key="3">
    <source>
        <dbReference type="RuleBase" id="RU363019"/>
    </source>
</evidence>
<gene>
    <name evidence="6" type="ORF">LPB144_04820</name>
</gene>
<dbReference type="PROSITE" id="PS50072">
    <property type="entry name" value="CSA_PPIASE_2"/>
    <property type="match status" value="1"/>
</dbReference>
<name>A0A1L3J3R6_9FLAO</name>
<dbReference type="PRINTS" id="PR00153">
    <property type="entry name" value="CSAPPISMRASE"/>
</dbReference>
<dbReference type="InterPro" id="IPR029000">
    <property type="entry name" value="Cyclophilin-like_dom_sf"/>
</dbReference>
<dbReference type="Gene3D" id="2.40.100.10">
    <property type="entry name" value="Cyclophilin-like"/>
    <property type="match status" value="1"/>
</dbReference>
<dbReference type="KEGG" id="grl:LPB144_04820"/>
<reference evidence="6 7" key="1">
    <citation type="submission" date="2016-11" db="EMBL/GenBank/DDBJ databases">
        <title>Gramella sp. LPB0144 isolated from marine environment.</title>
        <authorList>
            <person name="Kim E."/>
            <person name="Yi H."/>
        </authorList>
    </citation>
    <scope>NUCLEOTIDE SEQUENCE [LARGE SCALE GENOMIC DNA]</scope>
    <source>
        <strain evidence="6 7">LPB0144</strain>
    </source>
</reference>
<dbReference type="Proteomes" id="UP000182510">
    <property type="component" value="Chromosome"/>
</dbReference>
<dbReference type="AlphaFoldDB" id="A0A1L3J3R6"/>
<dbReference type="InterPro" id="IPR002130">
    <property type="entry name" value="Cyclophilin-type_PPIase_dom"/>
</dbReference>
<dbReference type="Pfam" id="PF00160">
    <property type="entry name" value="Pro_isomerase"/>
    <property type="match status" value="1"/>
</dbReference>
<keyword evidence="2 3" id="KW-0413">Isomerase</keyword>
<feature type="domain" description="PPIase cyclophilin-type" evidence="5">
    <location>
        <begin position="108"/>
        <end position="259"/>
    </location>
</feature>
<protein>
    <recommendedName>
        <fullName evidence="3">Peptidyl-prolyl cis-trans isomerase</fullName>
        <shortName evidence="3">PPIase</shortName>
        <ecNumber evidence="3">5.2.1.8</ecNumber>
    </recommendedName>
</protein>
<dbReference type="EMBL" id="CP018153">
    <property type="protein sequence ID" value="APG59778.1"/>
    <property type="molecule type" value="Genomic_DNA"/>
</dbReference>
<evidence type="ECO:0000259" key="5">
    <source>
        <dbReference type="PROSITE" id="PS50072"/>
    </source>
</evidence>
<dbReference type="SUPFAM" id="SSF50891">
    <property type="entry name" value="Cyclophilin-like"/>
    <property type="match status" value="1"/>
</dbReference>
<evidence type="ECO:0000256" key="2">
    <source>
        <dbReference type="ARBA" id="ARBA00023235"/>
    </source>
</evidence>
<dbReference type="PANTHER" id="PTHR45625">
    <property type="entry name" value="PEPTIDYL-PROLYL CIS-TRANS ISOMERASE-RELATED"/>
    <property type="match status" value="1"/>
</dbReference>
<dbReference type="STRING" id="1913577.LPB144_04820"/>
<dbReference type="InterPro" id="IPR044666">
    <property type="entry name" value="Cyclophilin_A-like"/>
</dbReference>
<evidence type="ECO:0000313" key="6">
    <source>
        <dbReference type="EMBL" id="APG59778.1"/>
    </source>
</evidence>
<organism evidence="6 7">
    <name type="scientific">Christiangramia salexigens</name>
    <dbReference type="NCBI Taxonomy" id="1913577"/>
    <lineage>
        <taxon>Bacteria</taxon>
        <taxon>Pseudomonadati</taxon>
        <taxon>Bacteroidota</taxon>
        <taxon>Flavobacteriia</taxon>
        <taxon>Flavobacteriales</taxon>
        <taxon>Flavobacteriaceae</taxon>
        <taxon>Christiangramia</taxon>
    </lineage>
</organism>
<dbReference type="PANTHER" id="PTHR45625:SF4">
    <property type="entry name" value="PEPTIDYLPROLYL ISOMERASE DOMAIN AND WD REPEAT-CONTAINING PROTEIN 1"/>
    <property type="match status" value="1"/>
</dbReference>
<keyword evidence="7" id="KW-1185">Reference proteome</keyword>
<comment type="similarity">
    <text evidence="3">Belongs to the cyclophilin-type PPIase family.</text>
</comment>
<dbReference type="EC" id="5.2.1.8" evidence="3"/>
<feature type="region of interest" description="Disordered" evidence="4">
    <location>
        <begin position="25"/>
        <end position="48"/>
    </location>
</feature>
<keyword evidence="1 3" id="KW-0697">Rotamase</keyword>
<proteinExistence type="inferred from homology"/>
<evidence type="ECO:0000256" key="4">
    <source>
        <dbReference type="SAM" id="MobiDB-lite"/>
    </source>
</evidence>
<sequence>MFRNISSIAIISLVLVFASCEDKQSSSHKTGKDLSPSELKAQKKEDSIKQARDSIFELRKQELARAEEESKIENNEIFPIAQEQLIPKLTEYGKKNQETRVRIKTKFGNMDVELYRDTPLHRANFIMLVKNKYFNDTFFHRVAPGFVIQGGNADNQSTASMRADVGNYLIPSEFDAGHKHSYGAFSAAKYAEQNVSKASSPFEFFIVMDKNGTPHLNNDHTVFGRVISGMDVAEKIAQVKTGESEWPINNVEMDIEILD</sequence>